<dbReference type="RefSeq" id="WP_346819675.1">
    <property type="nucleotide sequence ID" value="NZ_JBDKWZ010000001.1"/>
</dbReference>
<accession>A0AAW9S7I9</accession>
<feature type="transmembrane region" description="Helical" evidence="1">
    <location>
        <begin position="230"/>
        <end position="253"/>
    </location>
</feature>
<keyword evidence="3" id="KW-1185">Reference proteome</keyword>
<feature type="transmembrane region" description="Helical" evidence="1">
    <location>
        <begin position="43"/>
        <end position="67"/>
    </location>
</feature>
<keyword evidence="1" id="KW-1133">Transmembrane helix</keyword>
<dbReference type="Proteomes" id="UP001403385">
    <property type="component" value="Unassembled WGS sequence"/>
</dbReference>
<feature type="transmembrane region" description="Helical" evidence="1">
    <location>
        <begin position="121"/>
        <end position="144"/>
    </location>
</feature>
<feature type="transmembrane region" description="Helical" evidence="1">
    <location>
        <begin position="16"/>
        <end position="37"/>
    </location>
</feature>
<feature type="transmembrane region" description="Helical" evidence="1">
    <location>
        <begin position="88"/>
        <end position="115"/>
    </location>
</feature>
<gene>
    <name evidence="2" type="ORF">AAG747_03180</name>
</gene>
<evidence type="ECO:0000313" key="3">
    <source>
        <dbReference type="Proteomes" id="UP001403385"/>
    </source>
</evidence>
<feature type="transmembrane region" description="Helical" evidence="1">
    <location>
        <begin position="201"/>
        <end position="223"/>
    </location>
</feature>
<evidence type="ECO:0000313" key="2">
    <source>
        <dbReference type="EMBL" id="MEN7546896.1"/>
    </source>
</evidence>
<organism evidence="2 3">
    <name type="scientific">Rapidithrix thailandica</name>
    <dbReference type="NCBI Taxonomy" id="413964"/>
    <lineage>
        <taxon>Bacteria</taxon>
        <taxon>Pseudomonadati</taxon>
        <taxon>Bacteroidota</taxon>
        <taxon>Cytophagia</taxon>
        <taxon>Cytophagales</taxon>
        <taxon>Flammeovirgaceae</taxon>
        <taxon>Rapidithrix</taxon>
    </lineage>
</organism>
<evidence type="ECO:0000256" key="1">
    <source>
        <dbReference type="SAM" id="Phobius"/>
    </source>
</evidence>
<sequence length="260" mass="29204">MFKILKYSFFDLIRSYWSLTYMLFYLIVTSSLLYFSGDLLKGIISLSSIILILTPLIGTIFGIMYYYNSRDFTELLLAQPIRRKAIFMGQYLGLSLSLSSSFLLGTGLPFLFYGIQVSGEIWNFFTLLLSGALLTCIFTAFAYWIGLAHENRIKGFGLAIVLWLLLALIYDGLFLLSLVLFEEYPIEKLAIGATLFNPIDLSRILVMLKLDISALLGYTGAVFKKFFGTGLGISCSISALIIWVIIPVTGILVKGRKKDF</sequence>
<reference evidence="2 3" key="1">
    <citation type="submission" date="2024-04" db="EMBL/GenBank/DDBJ databases">
        <title>Novel genus in family Flammeovirgaceae.</title>
        <authorList>
            <person name="Nguyen T.H."/>
            <person name="Vuong T.Q."/>
            <person name="Le H."/>
            <person name="Kim S.-G."/>
        </authorList>
    </citation>
    <scope>NUCLEOTIDE SEQUENCE [LARGE SCALE GENOMIC DNA]</scope>
    <source>
        <strain evidence="2 3">JCM 23209</strain>
    </source>
</reference>
<proteinExistence type="predicted"/>
<feature type="transmembrane region" description="Helical" evidence="1">
    <location>
        <begin position="156"/>
        <end position="181"/>
    </location>
</feature>
<keyword evidence="1" id="KW-0812">Transmembrane</keyword>
<protein>
    <submittedName>
        <fullName evidence="2">ABC transporter permease</fullName>
    </submittedName>
</protein>
<comment type="caution">
    <text evidence="2">The sequence shown here is derived from an EMBL/GenBank/DDBJ whole genome shotgun (WGS) entry which is preliminary data.</text>
</comment>
<keyword evidence="1" id="KW-0472">Membrane</keyword>
<name>A0AAW9S7I9_9BACT</name>
<dbReference type="EMBL" id="JBDKWZ010000001">
    <property type="protein sequence ID" value="MEN7546896.1"/>
    <property type="molecule type" value="Genomic_DNA"/>
</dbReference>
<dbReference type="AlphaFoldDB" id="A0AAW9S7I9"/>